<dbReference type="SUPFAM" id="SSF53850">
    <property type="entry name" value="Periplasmic binding protein-like II"/>
    <property type="match status" value="1"/>
</dbReference>
<dbReference type="PANTHER" id="PTHR30537">
    <property type="entry name" value="HTH-TYPE TRANSCRIPTIONAL REGULATOR"/>
    <property type="match status" value="1"/>
</dbReference>
<dbReference type="GeneID" id="91005307"/>
<dbReference type="InterPro" id="IPR058163">
    <property type="entry name" value="LysR-type_TF_proteobact-type"/>
</dbReference>
<dbReference type="GO" id="GO:0003677">
    <property type="term" value="F:DNA binding"/>
    <property type="evidence" value="ECO:0007669"/>
    <property type="project" value="UniProtKB-KW"/>
</dbReference>
<dbReference type="GO" id="GO:0003700">
    <property type="term" value="F:DNA-binding transcription factor activity"/>
    <property type="evidence" value="ECO:0007669"/>
    <property type="project" value="InterPro"/>
</dbReference>
<dbReference type="PANTHER" id="PTHR30537:SF5">
    <property type="entry name" value="HTH-TYPE TRANSCRIPTIONAL ACTIVATOR TTDR-RELATED"/>
    <property type="match status" value="1"/>
</dbReference>
<dbReference type="FunFam" id="1.10.10.10:FF:000001">
    <property type="entry name" value="LysR family transcriptional regulator"/>
    <property type="match status" value="1"/>
</dbReference>
<dbReference type="InterPro" id="IPR036390">
    <property type="entry name" value="WH_DNA-bd_sf"/>
</dbReference>
<dbReference type="InterPro" id="IPR036388">
    <property type="entry name" value="WH-like_DNA-bd_sf"/>
</dbReference>
<evidence type="ECO:0000256" key="4">
    <source>
        <dbReference type="ARBA" id="ARBA00023163"/>
    </source>
</evidence>
<reference evidence="6 7" key="1">
    <citation type="submission" date="2018-04" db="EMBL/GenBank/DDBJ databases">
        <title>Genomic Encyclopedia of Type Strains, Phase III (KMG-III): the genomes of soil and plant-associated and newly described type strains.</title>
        <authorList>
            <person name="Whitman W."/>
        </authorList>
    </citation>
    <scope>NUCLEOTIDE SEQUENCE [LARGE SCALE GENOMIC DNA]</scope>
    <source>
        <strain evidence="6 7">MA-olki</strain>
    </source>
</reference>
<accession>A0A2T5U9K1</accession>
<dbReference type="Gene3D" id="3.40.190.290">
    <property type="match status" value="1"/>
</dbReference>
<evidence type="ECO:0000256" key="2">
    <source>
        <dbReference type="ARBA" id="ARBA00023015"/>
    </source>
</evidence>
<evidence type="ECO:0000256" key="3">
    <source>
        <dbReference type="ARBA" id="ARBA00023125"/>
    </source>
</evidence>
<feature type="domain" description="HTH lysR-type" evidence="5">
    <location>
        <begin position="1"/>
        <end position="57"/>
    </location>
</feature>
<dbReference type="SUPFAM" id="SSF46785">
    <property type="entry name" value="Winged helix' DNA-binding domain"/>
    <property type="match status" value="1"/>
</dbReference>
<keyword evidence="2" id="KW-0805">Transcription regulation</keyword>
<evidence type="ECO:0000313" key="6">
    <source>
        <dbReference type="EMBL" id="PTW48186.1"/>
    </source>
</evidence>
<dbReference type="Gene3D" id="1.10.10.10">
    <property type="entry name" value="Winged helix-like DNA-binding domain superfamily/Winged helix DNA-binding domain"/>
    <property type="match status" value="1"/>
</dbReference>
<dbReference type="EMBL" id="QAYE01000002">
    <property type="protein sequence ID" value="PTW48186.1"/>
    <property type="molecule type" value="Genomic_DNA"/>
</dbReference>
<dbReference type="AlphaFoldDB" id="A0A2T5U9K1"/>
<dbReference type="InterPro" id="IPR005119">
    <property type="entry name" value="LysR_subst-bd"/>
</dbReference>
<comment type="similarity">
    <text evidence="1">Belongs to the LysR transcriptional regulatory family.</text>
</comment>
<protein>
    <submittedName>
        <fullName evidence="6">DNA-binding transcriptional LysR family regulator</fullName>
    </submittedName>
</protein>
<sequence>MDTDIVLFAEVVRTASLSAAGRSMGISPAMVSKRIARLEARLGVRLLNRTTRRLDLTARGAAYHRDMVEILAAIRDAEARVSDRTDTPAGPLRVSAPTSFGRLHIAPHLKPFLDAYPAIELDLDLSDGFSDVIGDRLDLAIRIAPAVPPSLTGHRLADSRRVLCAAPSYSAPRDAADLMEHCLLAAKGQMPWRLAGPGGDVTIDRPSYVATNSSEVVRELTLAGVGIALRSLWDVSADLAGGRLVRILPELAGSADVGIYAVHARGPVSSGTSALLDYLRDLWSPVPPWES</sequence>
<evidence type="ECO:0000256" key="1">
    <source>
        <dbReference type="ARBA" id="ARBA00009437"/>
    </source>
</evidence>
<evidence type="ECO:0000259" key="5">
    <source>
        <dbReference type="PROSITE" id="PS50931"/>
    </source>
</evidence>
<dbReference type="PROSITE" id="PS50931">
    <property type="entry name" value="HTH_LYSR"/>
    <property type="match status" value="1"/>
</dbReference>
<dbReference type="OrthoDB" id="9786526at2"/>
<gene>
    <name evidence="6" type="ORF">C8J25_102276</name>
</gene>
<evidence type="ECO:0000313" key="7">
    <source>
        <dbReference type="Proteomes" id="UP000244013"/>
    </source>
</evidence>
<dbReference type="CDD" id="cd08422">
    <property type="entry name" value="PBP2_CrgA_like"/>
    <property type="match status" value="1"/>
</dbReference>
<keyword evidence="3 6" id="KW-0238">DNA-binding</keyword>
<proteinExistence type="inferred from homology"/>
<dbReference type="InterPro" id="IPR000847">
    <property type="entry name" value="LysR_HTH_N"/>
</dbReference>
<dbReference type="RefSeq" id="WP_107953226.1">
    <property type="nucleotide sequence ID" value="NZ_QAYE01000002.1"/>
</dbReference>
<dbReference type="Pfam" id="PF03466">
    <property type="entry name" value="LysR_substrate"/>
    <property type="match status" value="1"/>
</dbReference>
<keyword evidence="4" id="KW-0804">Transcription</keyword>
<name>A0A2T5U9K1_9SPHN</name>
<dbReference type="Pfam" id="PF00126">
    <property type="entry name" value="HTH_1"/>
    <property type="match status" value="1"/>
</dbReference>
<comment type="caution">
    <text evidence="6">The sequence shown here is derived from an EMBL/GenBank/DDBJ whole genome shotgun (WGS) entry which is preliminary data.</text>
</comment>
<organism evidence="6 7">
    <name type="scientific">Sphingomonas faeni</name>
    <dbReference type="NCBI Taxonomy" id="185950"/>
    <lineage>
        <taxon>Bacteria</taxon>
        <taxon>Pseudomonadati</taxon>
        <taxon>Pseudomonadota</taxon>
        <taxon>Alphaproteobacteria</taxon>
        <taxon>Sphingomonadales</taxon>
        <taxon>Sphingomonadaceae</taxon>
        <taxon>Sphingomonas</taxon>
    </lineage>
</organism>
<dbReference type="Proteomes" id="UP000244013">
    <property type="component" value="Unassembled WGS sequence"/>
</dbReference>